<feature type="compositionally biased region" description="Polar residues" evidence="1">
    <location>
        <begin position="99"/>
        <end position="109"/>
    </location>
</feature>
<organism evidence="2 3">
    <name type="scientific">Purpureocillium lilacinum</name>
    <name type="common">Paecilomyces lilacinus</name>
    <dbReference type="NCBI Taxonomy" id="33203"/>
    <lineage>
        <taxon>Eukaryota</taxon>
        <taxon>Fungi</taxon>
        <taxon>Dikarya</taxon>
        <taxon>Ascomycota</taxon>
        <taxon>Pezizomycotina</taxon>
        <taxon>Sordariomycetes</taxon>
        <taxon>Hypocreomycetidae</taxon>
        <taxon>Hypocreales</taxon>
        <taxon>Ophiocordycipitaceae</taxon>
        <taxon>Purpureocillium</taxon>
    </lineage>
</organism>
<feature type="compositionally biased region" description="Polar residues" evidence="1">
    <location>
        <begin position="258"/>
        <end position="273"/>
    </location>
</feature>
<dbReference type="Proteomes" id="UP000245956">
    <property type="component" value="Unassembled WGS sequence"/>
</dbReference>
<dbReference type="EMBL" id="LCWV01000003">
    <property type="protein sequence ID" value="PWI74827.1"/>
    <property type="molecule type" value="Genomic_DNA"/>
</dbReference>
<evidence type="ECO:0000256" key="1">
    <source>
        <dbReference type="SAM" id="MobiDB-lite"/>
    </source>
</evidence>
<evidence type="ECO:0000313" key="3">
    <source>
        <dbReference type="Proteomes" id="UP000245956"/>
    </source>
</evidence>
<dbReference type="AlphaFoldDB" id="A0A2U3EJZ3"/>
<accession>A0A2U3EJZ3</accession>
<reference evidence="2 3" key="1">
    <citation type="journal article" date="2016" name="Front. Microbiol.">
        <title>Genome and transcriptome sequences reveal the specific parasitism of the nematophagous Purpureocillium lilacinum 36-1.</title>
        <authorList>
            <person name="Xie J."/>
            <person name="Li S."/>
            <person name="Mo C."/>
            <person name="Xiao X."/>
            <person name="Peng D."/>
            <person name="Wang G."/>
            <person name="Xiao Y."/>
        </authorList>
    </citation>
    <scope>NUCLEOTIDE SEQUENCE [LARGE SCALE GENOMIC DNA]</scope>
    <source>
        <strain evidence="2 3">36-1</strain>
    </source>
</reference>
<evidence type="ECO:0000313" key="2">
    <source>
        <dbReference type="EMBL" id="PWI74827.1"/>
    </source>
</evidence>
<sequence length="325" mass="36022">MIQHTARLSQRQQQQQQQQAAIFHHAGCTAEYCTVPDSVQSAARSVEACGALHCAMQYAMACLRGEATERARRPAPAAPRAGFCLDLAPALTDRPPQPRHSTTTTLIKNSASVREKNMRRCLGGPQEAWRCGHCSFRRDTGKQFWYESQKIFLLTALTTAPPQRRTRTVFVRLMITKKKVSRGGCERVPSGQQQVPWSVRTATSTVLVQFGTAASLRKSLQLFVVTPPFFSIWRAPTIGGTVSERRRRAHRVSHEHTPTTAQRSTHSQPSAASQGMHKPSMARYILCPPWPLPPPHLRQKSSAFRLDCASRGAGVVVVVVVVVVE</sequence>
<name>A0A2U3EJZ3_PURLI</name>
<proteinExistence type="predicted"/>
<protein>
    <submittedName>
        <fullName evidence="2">Uncharacterized protein</fullName>
    </submittedName>
</protein>
<gene>
    <name evidence="2" type="ORF">PCL_08141</name>
</gene>
<feature type="region of interest" description="Disordered" evidence="1">
    <location>
        <begin position="89"/>
        <end position="109"/>
    </location>
</feature>
<feature type="region of interest" description="Disordered" evidence="1">
    <location>
        <begin position="244"/>
        <end position="275"/>
    </location>
</feature>
<comment type="caution">
    <text evidence="2">The sequence shown here is derived from an EMBL/GenBank/DDBJ whole genome shotgun (WGS) entry which is preliminary data.</text>
</comment>